<accession>A0A445ECG4</accession>
<dbReference type="InterPro" id="IPR019557">
    <property type="entry name" value="AminoTfrase-like_pln_mobile"/>
</dbReference>
<keyword evidence="3" id="KW-1185">Reference proteome</keyword>
<evidence type="ECO:0000259" key="1">
    <source>
        <dbReference type="Pfam" id="PF10536"/>
    </source>
</evidence>
<protein>
    <recommendedName>
        <fullName evidence="1">Aminotransferase-like plant mobile domain-containing protein</fullName>
    </recommendedName>
</protein>
<organism evidence="2 3">
    <name type="scientific">Arachis hypogaea</name>
    <name type="common">Peanut</name>
    <dbReference type="NCBI Taxonomy" id="3818"/>
    <lineage>
        <taxon>Eukaryota</taxon>
        <taxon>Viridiplantae</taxon>
        <taxon>Streptophyta</taxon>
        <taxon>Embryophyta</taxon>
        <taxon>Tracheophyta</taxon>
        <taxon>Spermatophyta</taxon>
        <taxon>Magnoliopsida</taxon>
        <taxon>eudicotyledons</taxon>
        <taxon>Gunneridae</taxon>
        <taxon>Pentapetalae</taxon>
        <taxon>rosids</taxon>
        <taxon>fabids</taxon>
        <taxon>Fabales</taxon>
        <taxon>Fabaceae</taxon>
        <taxon>Papilionoideae</taxon>
        <taxon>50 kb inversion clade</taxon>
        <taxon>dalbergioids sensu lato</taxon>
        <taxon>Dalbergieae</taxon>
        <taxon>Pterocarpus clade</taxon>
        <taxon>Arachis</taxon>
    </lineage>
</organism>
<proteinExistence type="predicted"/>
<dbReference type="PANTHER" id="PTHR46033">
    <property type="entry name" value="PROTEIN MAIN-LIKE 2"/>
    <property type="match status" value="1"/>
</dbReference>
<dbReference type="PANTHER" id="PTHR46033:SF1">
    <property type="entry name" value="PROTEIN MAIN-LIKE 2"/>
    <property type="match status" value="1"/>
</dbReference>
<dbReference type="AlphaFoldDB" id="A0A445ECG4"/>
<dbReference type="Proteomes" id="UP000289738">
    <property type="component" value="Chromosome A02"/>
</dbReference>
<dbReference type="InterPro" id="IPR044824">
    <property type="entry name" value="MAIN-like"/>
</dbReference>
<gene>
    <name evidence="2" type="ORF">Ahy_A02g007259</name>
</gene>
<evidence type="ECO:0000313" key="3">
    <source>
        <dbReference type="Proteomes" id="UP000289738"/>
    </source>
</evidence>
<feature type="domain" description="Aminotransferase-like plant mobile" evidence="1">
    <location>
        <begin position="2"/>
        <end position="100"/>
    </location>
</feature>
<sequence>MVNALVERWHQNTYTFHLSVGECAVTLEDVALIFDLPTNGLPVIRVTISSHETLEAECLHHFGIIPRKPDRRGSCIKLTWLRNLKERLQCDDENSIKRYVKYPTAIYLHINITNSTNRFLFVR</sequence>
<evidence type="ECO:0000313" key="2">
    <source>
        <dbReference type="EMBL" id="RYR72999.1"/>
    </source>
</evidence>
<dbReference type="GO" id="GO:0010073">
    <property type="term" value="P:meristem maintenance"/>
    <property type="evidence" value="ECO:0007669"/>
    <property type="project" value="InterPro"/>
</dbReference>
<reference evidence="2 3" key="1">
    <citation type="submission" date="2019-01" db="EMBL/GenBank/DDBJ databases">
        <title>Sequencing of cultivated peanut Arachis hypogaea provides insights into genome evolution and oil improvement.</title>
        <authorList>
            <person name="Chen X."/>
        </authorList>
    </citation>
    <scope>NUCLEOTIDE SEQUENCE [LARGE SCALE GENOMIC DNA]</scope>
    <source>
        <strain evidence="3">cv. Fuhuasheng</strain>
        <tissue evidence="2">Leaves</tissue>
    </source>
</reference>
<dbReference type="Pfam" id="PF10536">
    <property type="entry name" value="PMD"/>
    <property type="match status" value="1"/>
</dbReference>
<name>A0A445ECG4_ARAHY</name>
<dbReference type="EMBL" id="SDMP01000002">
    <property type="protein sequence ID" value="RYR72999.1"/>
    <property type="molecule type" value="Genomic_DNA"/>
</dbReference>
<comment type="caution">
    <text evidence="2">The sequence shown here is derived from an EMBL/GenBank/DDBJ whole genome shotgun (WGS) entry which is preliminary data.</text>
</comment>